<dbReference type="PROSITE" id="PS00676">
    <property type="entry name" value="SIGMA54_INTERACT_2"/>
    <property type="match status" value="1"/>
</dbReference>
<keyword evidence="7 15" id="KW-0067">ATP-binding</keyword>
<keyword evidence="10 15" id="KW-0238">DNA-binding</keyword>
<keyword evidence="13 15" id="KW-0535">Nitrogen fixation</keyword>
<dbReference type="GO" id="GO:0005524">
    <property type="term" value="F:ATP binding"/>
    <property type="evidence" value="ECO:0007669"/>
    <property type="project" value="UniProtKB-KW"/>
</dbReference>
<dbReference type="Pfam" id="PF00072">
    <property type="entry name" value="Response_reg"/>
    <property type="match status" value="1"/>
</dbReference>
<protein>
    <recommendedName>
        <fullName evidence="2 15">DNA-binding transcriptional regulator NtrC</fullName>
    </recommendedName>
    <alternativeName>
        <fullName evidence="15">Nitrogen regulation protein NR(I)</fullName>
    </alternativeName>
</protein>
<evidence type="ECO:0000256" key="8">
    <source>
        <dbReference type="ARBA" id="ARBA00023012"/>
    </source>
</evidence>
<feature type="region of interest" description="Disordered" evidence="16">
    <location>
        <begin position="400"/>
        <end position="430"/>
    </location>
</feature>
<dbReference type="Gene3D" id="3.40.50.2300">
    <property type="match status" value="1"/>
</dbReference>
<accession>A0AB39CWM5</accession>
<dbReference type="PANTHER" id="PTHR32071:SF95">
    <property type="entry name" value="DNA-BINDING TRANSCRIPTIONAL REGULATOR NTRC"/>
    <property type="match status" value="1"/>
</dbReference>
<dbReference type="RefSeq" id="WP_368639119.1">
    <property type="nucleotide sequence ID" value="NZ_CP158254.1"/>
</dbReference>
<evidence type="ECO:0000259" key="18">
    <source>
        <dbReference type="PROSITE" id="PS50110"/>
    </source>
</evidence>
<dbReference type="Gene3D" id="3.40.50.300">
    <property type="entry name" value="P-loop containing nucleotide triphosphate hydrolases"/>
    <property type="match status" value="1"/>
</dbReference>
<gene>
    <name evidence="15 19" type="primary">ntrC</name>
    <name evidence="19" type="ORF">ABRZ04_07665</name>
</gene>
<reference evidence="19" key="1">
    <citation type="submission" date="2024-05" db="EMBL/GenBank/DDBJ databases">
        <authorList>
            <person name="Luo Y.-C."/>
            <person name="Nicholds J."/>
            <person name="Mortimer T."/>
            <person name="Maboni G."/>
        </authorList>
    </citation>
    <scope>NUCLEOTIDE SEQUENCE</scope>
    <source>
        <strain evidence="19">151836</strain>
    </source>
</reference>
<dbReference type="PROSITE" id="PS50045">
    <property type="entry name" value="SIGMA54_INTERACT_4"/>
    <property type="match status" value="1"/>
</dbReference>
<evidence type="ECO:0000256" key="16">
    <source>
        <dbReference type="SAM" id="MobiDB-lite"/>
    </source>
</evidence>
<dbReference type="CDD" id="cd00009">
    <property type="entry name" value="AAA"/>
    <property type="match status" value="1"/>
</dbReference>
<feature type="region of interest" description="Disordered" evidence="16">
    <location>
        <begin position="498"/>
        <end position="521"/>
    </location>
</feature>
<keyword evidence="11 15" id="KW-0010">Activator</keyword>
<dbReference type="InterPro" id="IPR002078">
    <property type="entry name" value="Sigma_54_int"/>
</dbReference>
<dbReference type="GO" id="GO:0005737">
    <property type="term" value="C:cytoplasm"/>
    <property type="evidence" value="ECO:0007669"/>
    <property type="project" value="UniProtKB-SubCell"/>
</dbReference>
<dbReference type="InterPro" id="IPR009057">
    <property type="entry name" value="Homeodomain-like_sf"/>
</dbReference>
<evidence type="ECO:0000256" key="6">
    <source>
        <dbReference type="ARBA" id="ARBA00022741"/>
    </source>
</evidence>
<dbReference type="PROSITE" id="PS50110">
    <property type="entry name" value="RESPONSE_REGULATORY"/>
    <property type="match status" value="1"/>
</dbReference>
<dbReference type="GO" id="GO:0006355">
    <property type="term" value="P:regulation of DNA-templated transcription"/>
    <property type="evidence" value="ECO:0007669"/>
    <property type="project" value="InterPro"/>
</dbReference>
<keyword evidence="6 15" id="KW-0547">Nucleotide-binding</keyword>
<dbReference type="InterPro" id="IPR002197">
    <property type="entry name" value="HTH_Fis"/>
</dbReference>
<feature type="domain" description="Sigma-54 factor interaction" evidence="17">
    <location>
        <begin position="153"/>
        <end position="382"/>
    </location>
</feature>
<dbReference type="PRINTS" id="PR01590">
    <property type="entry name" value="HTHFIS"/>
</dbReference>
<keyword evidence="4 15" id="KW-0678">Repressor</keyword>
<dbReference type="GO" id="GO:0006808">
    <property type="term" value="P:regulation of nitrogen utilization"/>
    <property type="evidence" value="ECO:0007669"/>
    <property type="project" value="UniProtKB-UniRule"/>
</dbReference>
<dbReference type="InterPro" id="IPR010114">
    <property type="entry name" value="Transcript_reg_NtrC"/>
</dbReference>
<keyword evidence="8 15" id="KW-0902">Two-component regulatory system</keyword>
<dbReference type="Pfam" id="PF02954">
    <property type="entry name" value="HTH_8"/>
    <property type="match status" value="1"/>
</dbReference>
<feature type="modified residue" description="4-aspartylphosphate" evidence="14">
    <location>
        <position position="59"/>
    </location>
</feature>
<keyword evidence="12 15" id="KW-0804">Transcription</keyword>
<dbReference type="Pfam" id="PF25601">
    <property type="entry name" value="AAA_lid_14"/>
    <property type="match status" value="1"/>
</dbReference>
<dbReference type="GO" id="GO:0000156">
    <property type="term" value="F:phosphorelay response regulator activity"/>
    <property type="evidence" value="ECO:0007669"/>
    <property type="project" value="UniProtKB-UniRule"/>
</dbReference>
<keyword evidence="9 15" id="KW-0805">Transcription regulation</keyword>
<dbReference type="SMART" id="SM00382">
    <property type="entry name" value="AAA"/>
    <property type="match status" value="1"/>
</dbReference>
<keyword evidence="5 14" id="KW-0597">Phosphoprotein</keyword>
<dbReference type="InterPro" id="IPR011006">
    <property type="entry name" value="CheY-like_superfamily"/>
</dbReference>
<dbReference type="AlphaFoldDB" id="A0AB39CWM5"/>
<dbReference type="PROSITE" id="PS00675">
    <property type="entry name" value="SIGMA54_INTERACT_1"/>
    <property type="match status" value="1"/>
</dbReference>
<comment type="function">
    <text evidence="15">Member of the two-component regulatory system NtrB/NtrC, which controls expression of the nitrogen-regulated (ntr) genes in response to nitrogen limitation. Phosphorylated NtrC binds directly to DNA and stimulates the formation of open promoter-sigma54-RNA polymerase complexes.</text>
</comment>
<dbReference type="EMBL" id="CP158254">
    <property type="protein sequence ID" value="XDJ46230.1"/>
    <property type="molecule type" value="Genomic_DNA"/>
</dbReference>
<dbReference type="FunFam" id="3.40.50.300:FF:000006">
    <property type="entry name" value="DNA-binding transcriptional regulator NtrC"/>
    <property type="match status" value="1"/>
</dbReference>
<evidence type="ECO:0000256" key="12">
    <source>
        <dbReference type="ARBA" id="ARBA00023163"/>
    </source>
</evidence>
<dbReference type="Gene3D" id="1.10.8.60">
    <property type="match status" value="1"/>
</dbReference>
<dbReference type="InterPro" id="IPR027417">
    <property type="entry name" value="P-loop_NTPase"/>
</dbReference>
<organism evidence="19">
    <name type="scientific">Castellaniella ginsengisoli</name>
    <dbReference type="NCBI Taxonomy" id="546114"/>
    <lineage>
        <taxon>Bacteria</taxon>
        <taxon>Pseudomonadati</taxon>
        <taxon>Pseudomonadota</taxon>
        <taxon>Betaproteobacteria</taxon>
        <taxon>Burkholderiales</taxon>
        <taxon>Alcaligenaceae</taxon>
        <taxon>Castellaniella</taxon>
    </lineage>
</organism>
<dbReference type="Pfam" id="PF00158">
    <property type="entry name" value="Sigma54_activat"/>
    <property type="match status" value="1"/>
</dbReference>
<dbReference type="InterPro" id="IPR001789">
    <property type="entry name" value="Sig_transdc_resp-reg_receiver"/>
</dbReference>
<evidence type="ECO:0000313" key="19">
    <source>
        <dbReference type="EMBL" id="XDJ46230.1"/>
    </source>
</evidence>
<dbReference type="InterPro" id="IPR025944">
    <property type="entry name" value="Sigma_54_int_dom_CS"/>
</dbReference>
<dbReference type="GO" id="GO:0043565">
    <property type="term" value="F:sequence-specific DNA binding"/>
    <property type="evidence" value="ECO:0007669"/>
    <property type="project" value="InterPro"/>
</dbReference>
<evidence type="ECO:0000256" key="11">
    <source>
        <dbReference type="ARBA" id="ARBA00023159"/>
    </source>
</evidence>
<evidence type="ECO:0000256" key="14">
    <source>
        <dbReference type="PROSITE-ProRule" id="PRU00169"/>
    </source>
</evidence>
<dbReference type="SUPFAM" id="SSF52172">
    <property type="entry name" value="CheY-like"/>
    <property type="match status" value="1"/>
</dbReference>
<dbReference type="PROSITE" id="PS00688">
    <property type="entry name" value="SIGMA54_INTERACT_3"/>
    <property type="match status" value="1"/>
</dbReference>
<dbReference type="SUPFAM" id="SSF46689">
    <property type="entry name" value="Homeodomain-like"/>
    <property type="match status" value="1"/>
</dbReference>
<dbReference type="InterPro" id="IPR025662">
    <property type="entry name" value="Sigma_54_int_dom_ATP-bd_1"/>
</dbReference>
<dbReference type="InterPro" id="IPR058031">
    <property type="entry name" value="AAA_lid_NorR"/>
</dbReference>
<evidence type="ECO:0000256" key="13">
    <source>
        <dbReference type="ARBA" id="ARBA00023231"/>
    </source>
</evidence>
<dbReference type="InterPro" id="IPR003593">
    <property type="entry name" value="AAA+_ATPase"/>
</dbReference>
<evidence type="ECO:0000256" key="3">
    <source>
        <dbReference type="ARBA" id="ARBA00022490"/>
    </source>
</evidence>
<name>A0AB39CWM5_9BURK</name>
<sequence>MKTIWILDDEPGMRWVLEKALDKAGWSARSFADGVALKEALDALEGATDPRAPAVLVSDIRMPGPDGLSVLSAARALLPDLPVIMMTAYTDLDTTVAAFEQGAFDYLAKPFDIQAAVELIGRAAQSGPSRAGRAAAPEDHAGARPALGEAEMAPSQSPAMQDVFRAIGRLSQSGATVLITGESGTGKELVARALHRHSRRAAGPFVAVNAAAIPRDLLEAELFGHERGAFTGAVQSRRGRFEEADGGTLFLDEIGDMPAELQTRLLRVLAEGVFYRVGGTRAVQTDVRIVAATHQPLEERVRAGLFRADLFHRLNVIRLRLPPLRERREDIEALARHFLARSAAELGVPARRPDAQALEALRRFDYPGNIRQLENICQWLTVMAPSAEVGLEDLPPEILGTGAQASAAGPGPDHEVSPAPDRPAAPAHALRPDWRIALGAEARARLARREPCVMDALQRDFERTLLKAGLAEAGGRRGEAALRLGIGRNTLTRKCRELGLDDPAEGEVPPPSGPSGVSGGD</sequence>
<dbReference type="Gene3D" id="1.10.10.60">
    <property type="entry name" value="Homeodomain-like"/>
    <property type="match status" value="1"/>
</dbReference>
<evidence type="ECO:0000256" key="1">
    <source>
        <dbReference type="ARBA" id="ARBA00004496"/>
    </source>
</evidence>
<evidence type="ECO:0000256" key="9">
    <source>
        <dbReference type="ARBA" id="ARBA00023015"/>
    </source>
</evidence>
<evidence type="ECO:0000256" key="2">
    <source>
        <dbReference type="ARBA" id="ARBA00019059"/>
    </source>
</evidence>
<feature type="compositionally biased region" description="Low complexity" evidence="16">
    <location>
        <begin position="418"/>
        <end position="430"/>
    </location>
</feature>
<dbReference type="FunFam" id="3.40.50.2300:FF:000018">
    <property type="entry name" value="DNA-binding transcriptional regulator NtrC"/>
    <property type="match status" value="1"/>
</dbReference>
<evidence type="ECO:0000256" key="5">
    <source>
        <dbReference type="ARBA" id="ARBA00022553"/>
    </source>
</evidence>
<dbReference type="SMART" id="SM00448">
    <property type="entry name" value="REC"/>
    <property type="match status" value="1"/>
</dbReference>
<dbReference type="NCBIfam" id="TIGR01818">
    <property type="entry name" value="ntrC"/>
    <property type="match status" value="1"/>
</dbReference>
<keyword evidence="3 15" id="KW-0963">Cytoplasm</keyword>
<proteinExistence type="predicted"/>
<evidence type="ECO:0000256" key="10">
    <source>
        <dbReference type="ARBA" id="ARBA00023125"/>
    </source>
</evidence>
<dbReference type="InterPro" id="IPR025943">
    <property type="entry name" value="Sigma_54_int_dom_ATP-bd_2"/>
</dbReference>
<feature type="domain" description="Response regulatory" evidence="18">
    <location>
        <begin position="3"/>
        <end position="124"/>
    </location>
</feature>
<evidence type="ECO:0000256" key="7">
    <source>
        <dbReference type="ARBA" id="ARBA00022840"/>
    </source>
</evidence>
<evidence type="ECO:0000259" key="17">
    <source>
        <dbReference type="PROSITE" id="PS50045"/>
    </source>
</evidence>
<evidence type="ECO:0000256" key="15">
    <source>
        <dbReference type="RuleBase" id="RU365013"/>
    </source>
</evidence>
<comment type="subcellular location">
    <subcellularLocation>
        <location evidence="1 15">Cytoplasm</location>
    </subcellularLocation>
</comment>
<dbReference type="PANTHER" id="PTHR32071">
    <property type="entry name" value="TRANSCRIPTIONAL REGULATORY PROTEIN"/>
    <property type="match status" value="1"/>
</dbReference>
<dbReference type="SUPFAM" id="SSF52540">
    <property type="entry name" value="P-loop containing nucleoside triphosphate hydrolases"/>
    <property type="match status" value="1"/>
</dbReference>
<evidence type="ECO:0000256" key="4">
    <source>
        <dbReference type="ARBA" id="ARBA00022491"/>
    </source>
</evidence>